<evidence type="ECO:0000313" key="3">
    <source>
        <dbReference type="Proteomes" id="UP000322667"/>
    </source>
</evidence>
<sequence>MKPQTSPSPSIFGDSKDSGDVTNTAIQGSAQVDEDDSGSWRWLLAEQVSRRPRVRRP</sequence>
<name>A0A5D2I6Z9_GOSTO</name>
<dbReference type="Proteomes" id="UP000322667">
    <property type="component" value="Chromosome D12"/>
</dbReference>
<organism evidence="2 3">
    <name type="scientific">Gossypium tomentosum</name>
    <name type="common">Hawaiian cotton</name>
    <name type="synonym">Gossypium sandvicense</name>
    <dbReference type="NCBI Taxonomy" id="34277"/>
    <lineage>
        <taxon>Eukaryota</taxon>
        <taxon>Viridiplantae</taxon>
        <taxon>Streptophyta</taxon>
        <taxon>Embryophyta</taxon>
        <taxon>Tracheophyta</taxon>
        <taxon>Spermatophyta</taxon>
        <taxon>Magnoliopsida</taxon>
        <taxon>eudicotyledons</taxon>
        <taxon>Gunneridae</taxon>
        <taxon>Pentapetalae</taxon>
        <taxon>rosids</taxon>
        <taxon>malvids</taxon>
        <taxon>Malvales</taxon>
        <taxon>Malvaceae</taxon>
        <taxon>Malvoideae</taxon>
        <taxon>Gossypium</taxon>
    </lineage>
</organism>
<reference evidence="2 3" key="1">
    <citation type="submission" date="2019-07" db="EMBL/GenBank/DDBJ databases">
        <title>WGS assembly of Gossypium tomentosum.</title>
        <authorList>
            <person name="Chen Z.J."/>
            <person name="Sreedasyam A."/>
            <person name="Ando A."/>
            <person name="Song Q."/>
            <person name="De L."/>
            <person name="Hulse-Kemp A."/>
            <person name="Ding M."/>
            <person name="Ye W."/>
            <person name="Kirkbride R."/>
            <person name="Jenkins J."/>
            <person name="Plott C."/>
            <person name="Lovell J."/>
            <person name="Lin Y.-M."/>
            <person name="Vaughn R."/>
            <person name="Liu B."/>
            <person name="Li W."/>
            <person name="Simpson S."/>
            <person name="Scheffler B."/>
            <person name="Saski C."/>
            <person name="Grover C."/>
            <person name="Hu G."/>
            <person name="Conover J."/>
            <person name="Carlson J."/>
            <person name="Shu S."/>
            <person name="Boston L."/>
            <person name="Williams M."/>
            <person name="Peterson D."/>
            <person name="Mcgee K."/>
            <person name="Jones D."/>
            <person name="Wendel J."/>
            <person name="Stelly D."/>
            <person name="Grimwood J."/>
            <person name="Schmutz J."/>
        </authorList>
    </citation>
    <scope>NUCLEOTIDE SEQUENCE [LARGE SCALE GENOMIC DNA]</scope>
    <source>
        <strain evidence="2">7179.01</strain>
    </source>
</reference>
<dbReference type="EMBL" id="CM017634">
    <property type="protein sequence ID" value="TYH38367.1"/>
    <property type="molecule type" value="Genomic_DNA"/>
</dbReference>
<feature type="compositionally biased region" description="Polar residues" evidence="1">
    <location>
        <begin position="20"/>
        <end position="30"/>
    </location>
</feature>
<proteinExistence type="predicted"/>
<accession>A0A5D2I6Z9</accession>
<dbReference type="AlphaFoldDB" id="A0A5D2I6Z9"/>
<feature type="region of interest" description="Disordered" evidence="1">
    <location>
        <begin position="1"/>
        <end position="40"/>
    </location>
</feature>
<evidence type="ECO:0000256" key="1">
    <source>
        <dbReference type="SAM" id="MobiDB-lite"/>
    </source>
</evidence>
<gene>
    <name evidence="2" type="ORF">ES332_D12G105500v1</name>
</gene>
<keyword evidence="3" id="KW-1185">Reference proteome</keyword>
<protein>
    <submittedName>
        <fullName evidence="2">Uncharacterized protein</fullName>
    </submittedName>
</protein>
<evidence type="ECO:0000313" key="2">
    <source>
        <dbReference type="EMBL" id="TYH38367.1"/>
    </source>
</evidence>